<comment type="caution">
    <text evidence="1">The sequence shown here is derived from an EMBL/GenBank/DDBJ whole genome shotgun (WGS) entry which is preliminary data.</text>
</comment>
<proteinExistence type="predicted"/>
<evidence type="ECO:0000313" key="1">
    <source>
        <dbReference type="EMBL" id="KND87387.1"/>
    </source>
</evidence>
<dbReference type="AlphaFoldDB" id="A0A0L0MZW9"/>
<dbReference type="Proteomes" id="UP000036947">
    <property type="component" value="Unassembled WGS sequence"/>
</dbReference>
<dbReference type="EMBL" id="LFRF01000037">
    <property type="protein sequence ID" value="KND87387.1"/>
    <property type="molecule type" value="Genomic_DNA"/>
</dbReference>
<gene>
    <name evidence="1" type="ORF">TOPH_08005</name>
</gene>
<reference evidence="1 2" key="1">
    <citation type="journal article" date="2015" name="BMC Genomics">
        <title>The genome of the truffle-parasite Tolypocladium ophioglossoides and the evolution of antifungal peptaibiotics.</title>
        <authorList>
            <person name="Quandt C.A."/>
            <person name="Bushley K.E."/>
            <person name="Spatafora J.W."/>
        </authorList>
    </citation>
    <scope>NUCLEOTIDE SEQUENCE [LARGE SCALE GENOMIC DNA]</scope>
    <source>
        <strain evidence="1 2">CBS 100239</strain>
    </source>
</reference>
<organism evidence="1 2">
    <name type="scientific">Tolypocladium ophioglossoides (strain CBS 100239)</name>
    <name type="common">Snaketongue truffleclub</name>
    <name type="synonym">Elaphocordyceps ophioglossoides</name>
    <dbReference type="NCBI Taxonomy" id="1163406"/>
    <lineage>
        <taxon>Eukaryota</taxon>
        <taxon>Fungi</taxon>
        <taxon>Dikarya</taxon>
        <taxon>Ascomycota</taxon>
        <taxon>Pezizomycotina</taxon>
        <taxon>Sordariomycetes</taxon>
        <taxon>Hypocreomycetidae</taxon>
        <taxon>Hypocreales</taxon>
        <taxon>Ophiocordycipitaceae</taxon>
        <taxon>Tolypocladium</taxon>
    </lineage>
</organism>
<name>A0A0L0MZW9_TOLOC</name>
<keyword evidence="2" id="KW-1185">Reference proteome</keyword>
<accession>A0A0L0MZW9</accession>
<sequence length="394" mass="42260">MTSTSRVSKKGVALLVGVIVTHSPSCGSNSWSEMATLSATWSSTVAGASASGTLPFSSLPNNFDIRPCPLPPAPDPVDPVFALGSLPSLRNTLVGLYSPLPGVMLPPFGPLASGARLPEPSSRSLELEAAFWSMPLSAALPFLAPGLELSTRSGSRQSCTPMTKSSWFDLGCLDLPRLSLRTLSFSSFQSSTRTQSRRPLLGGRLSSSTAWEEWPQLNMLENLPRFPEILEAGLSTLSLKALLAFEVKGAVLGDAAVFRGFGVRFLLSCPTLGPCWTLSTGFPLSSRVSSIKLPGCVKDDSKWAVVRAVKTDGTVTLSTSSPCANIWIRGPPFWLSPTMTATAPRRWAHMTFSKKPHPPRIRSTILPCISVASCRDWISAWDEADAVSRREIAL</sequence>
<protein>
    <submittedName>
        <fullName evidence="1">Uncharacterized protein</fullName>
    </submittedName>
</protein>
<evidence type="ECO:0000313" key="2">
    <source>
        <dbReference type="Proteomes" id="UP000036947"/>
    </source>
</evidence>